<dbReference type="eggNOG" id="ENOG502TK0Q">
    <property type="taxonomic scope" value="Eukaryota"/>
</dbReference>
<dbReference type="WormBase" id="CBG00793">
    <property type="protein sequence ID" value="CBP42550"/>
    <property type="gene ID" value="WBGene00024125"/>
</dbReference>
<dbReference type="HOGENOM" id="CLU_1448987_0_0_1"/>
<feature type="domain" description="T20D4.11-like" evidence="2">
    <location>
        <begin position="80"/>
        <end position="164"/>
    </location>
</feature>
<dbReference type="GeneID" id="8577392"/>
<keyword evidence="1" id="KW-0732">Signal</keyword>
<accession>A8WNU4</accession>
<evidence type="ECO:0000259" key="2">
    <source>
        <dbReference type="Pfam" id="PF01579"/>
    </source>
</evidence>
<sequence>MLLVILVSFLAHYCVGAPRNNDFGWGANSGWYNWPGQSFGRDSNCGVRRDACLKDQGNVLKRTESTNWKSWDAVQSFSSSSHKREMKTVCDRYLYMPMNFAECFQKLNSKNSQCWQNYIPVPHTSCSNLFGQDNCVKSDIVEVCGQSEWTRFRDKMIVLMTSMHPLCVFNTDL</sequence>
<evidence type="ECO:0000313" key="3">
    <source>
        <dbReference type="EMBL" id="CAP22150.1"/>
    </source>
</evidence>
<dbReference type="EMBL" id="HE600931">
    <property type="protein sequence ID" value="CAP22150.1"/>
    <property type="molecule type" value="Genomic_DNA"/>
</dbReference>
<feature type="signal peptide" evidence="1">
    <location>
        <begin position="1"/>
        <end position="16"/>
    </location>
</feature>
<dbReference type="PANTHER" id="PTHR21453:SF28">
    <property type="entry name" value="DUF19 DOMAIN-CONTAINING PROTEIN-RELATED"/>
    <property type="match status" value="1"/>
</dbReference>
<reference evidence="3 4" key="1">
    <citation type="journal article" date="2003" name="PLoS Biol.">
        <title>The genome sequence of Caenorhabditis briggsae: a platform for comparative genomics.</title>
        <authorList>
            <person name="Stein L.D."/>
            <person name="Bao Z."/>
            <person name="Blasiar D."/>
            <person name="Blumenthal T."/>
            <person name="Brent M.R."/>
            <person name="Chen N."/>
            <person name="Chinwalla A."/>
            <person name="Clarke L."/>
            <person name="Clee C."/>
            <person name="Coghlan A."/>
            <person name="Coulson A."/>
            <person name="D'Eustachio P."/>
            <person name="Fitch D.H."/>
            <person name="Fulton L.A."/>
            <person name="Fulton R.E."/>
            <person name="Griffiths-Jones S."/>
            <person name="Harris T.W."/>
            <person name="Hillier L.W."/>
            <person name="Kamath R."/>
            <person name="Kuwabara P.E."/>
            <person name="Mardis E.R."/>
            <person name="Marra M.A."/>
            <person name="Miner T.L."/>
            <person name="Minx P."/>
            <person name="Mullikin J.C."/>
            <person name="Plumb R.W."/>
            <person name="Rogers J."/>
            <person name="Schein J.E."/>
            <person name="Sohrmann M."/>
            <person name="Spieth J."/>
            <person name="Stajich J.E."/>
            <person name="Wei C."/>
            <person name="Willey D."/>
            <person name="Wilson R.K."/>
            <person name="Durbin R."/>
            <person name="Waterston R.H."/>
        </authorList>
    </citation>
    <scope>NUCLEOTIDE SEQUENCE [LARGE SCALE GENOMIC DNA]</scope>
    <source>
        <strain evidence="3 4">AF16</strain>
    </source>
</reference>
<evidence type="ECO:0000313" key="5">
    <source>
        <dbReference type="WormBase" id="CBG00793"/>
    </source>
</evidence>
<dbReference type="Proteomes" id="UP000008549">
    <property type="component" value="Unassembled WGS sequence"/>
</dbReference>
<dbReference type="InParanoid" id="A8WNU4"/>
<dbReference type="RefSeq" id="XP_002635397.1">
    <property type="nucleotide sequence ID" value="XM_002635351.1"/>
</dbReference>
<dbReference type="AlphaFoldDB" id="A8WNU4"/>
<dbReference type="CTD" id="8577392"/>
<name>A8WNU4_CAEBR</name>
<evidence type="ECO:0000256" key="1">
    <source>
        <dbReference type="SAM" id="SignalP"/>
    </source>
</evidence>
<evidence type="ECO:0000313" key="4">
    <source>
        <dbReference type="Proteomes" id="UP000008549"/>
    </source>
</evidence>
<dbReference type="PANTHER" id="PTHR21453">
    <property type="entry name" value="DUF19 DOMAIN-CONTAINING PROTEIN-RELATED-RELATED"/>
    <property type="match status" value="1"/>
</dbReference>
<dbReference type="Pfam" id="PF01579">
    <property type="entry name" value="DUF19"/>
    <property type="match status" value="1"/>
</dbReference>
<gene>
    <name evidence="3 5" type="ORF">CBG00793</name>
    <name evidence="3" type="ORF">CBG_00793</name>
</gene>
<proteinExistence type="predicted"/>
<keyword evidence="4" id="KW-1185">Reference proteome</keyword>
<dbReference type="InterPro" id="IPR002542">
    <property type="entry name" value="T20D4.11-like_dom"/>
</dbReference>
<reference evidence="3 4" key="2">
    <citation type="journal article" date="2011" name="PLoS Genet.">
        <title>Caenorhabditis briggsae recombinant inbred line genotypes reveal inter-strain incompatibility and the evolution of recombination.</title>
        <authorList>
            <person name="Ross J.A."/>
            <person name="Koboldt D.C."/>
            <person name="Staisch J.E."/>
            <person name="Chamberlin H.M."/>
            <person name="Gupta B.P."/>
            <person name="Miller R.D."/>
            <person name="Baird S.E."/>
            <person name="Haag E.S."/>
        </authorList>
    </citation>
    <scope>NUCLEOTIDE SEQUENCE [LARGE SCALE GENOMIC DNA]</scope>
    <source>
        <strain evidence="3 4">AF16</strain>
    </source>
</reference>
<dbReference type="KEGG" id="cbr:CBG_00793"/>
<protein>
    <submittedName>
        <fullName evidence="3">Protein CBG00793</fullName>
    </submittedName>
</protein>
<organism evidence="3 4">
    <name type="scientific">Caenorhabditis briggsae</name>
    <dbReference type="NCBI Taxonomy" id="6238"/>
    <lineage>
        <taxon>Eukaryota</taxon>
        <taxon>Metazoa</taxon>
        <taxon>Ecdysozoa</taxon>
        <taxon>Nematoda</taxon>
        <taxon>Chromadorea</taxon>
        <taxon>Rhabditida</taxon>
        <taxon>Rhabditina</taxon>
        <taxon>Rhabditomorpha</taxon>
        <taxon>Rhabditoidea</taxon>
        <taxon>Rhabditidae</taxon>
        <taxon>Peloderinae</taxon>
        <taxon>Caenorhabditis</taxon>
    </lineage>
</organism>
<feature type="chain" id="PRO_5002728857" evidence="1">
    <location>
        <begin position="17"/>
        <end position="173"/>
    </location>
</feature>
<dbReference type="OMA" id="RTYCERM"/>